<dbReference type="InterPro" id="IPR012349">
    <property type="entry name" value="Split_barrel_FMN-bd"/>
</dbReference>
<dbReference type="SUPFAM" id="SSF50475">
    <property type="entry name" value="FMN-binding split barrel"/>
    <property type="match status" value="1"/>
</dbReference>
<name>A0A1G5I622_9BACT</name>
<protein>
    <submittedName>
        <fullName evidence="1">Uncharacterized protein</fullName>
    </submittedName>
</protein>
<evidence type="ECO:0000313" key="2">
    <source>
        <dbReference type="Proteomes" id="UP000198870"/>
    </source>
</evidence>
<proteinExistence type="predicted"/>
<keyword evidence="2" id="KW-1185">Reference proteome</keyword>
<accession>A0A1G5I622</accession>
<dbReference type="Gene3D" id="2.30.110.10">
    <property type="entry name" value="Electron Transport, Fmn-binding Protein, Chain A"/>
    <property type="match status" value="1"/>
</dbReference>
<evidence type="ECO:0000313" key="1">
    <source>
        <dbReference type="EMBL" id="SCY70698.1"/>
    </source>
</evidence>
<sequence length="200" mass="21963">MTRGTRGKTHPLPAFKVAHLAAGGMLFEPTLTIEGIPLDKTSENAAGLLHRAHIMTLATACDGKPWAAAVYYVAYKGNLYFFSSPDARHILEGKGEAAAATVHENPFHFGQIEGLQMEGVITKAGLTPRAMGAFSRYVKRFPFLKDLFSREHLGSLAGFLAAGKPKWYRFTPETVLYLDNSKGFGHRVEVNPEALFPQEE</sequence>
<gene>
    <name evidence="1" type="ORF">SAMN05216233_11789</name>
</gene>
<dbReference type="EMBL" id="FMUX01000017">
    <property type="protein sequence ID" value="SCY70698.1"/>
    <property type="molecule type" value="Genomic_DNA"/>
</dbReference>
<dbReference type="STRING" id="419481.SAMN05216233_11789"/>
<dbReference type="AlphaFoldDB" id="A0A1G5I622"/>
<dbReference type="Proteomes" id="UP000198870">
    <property type="component" value="Unassembled WGS sequence"/>
</dbReference>
<reference evidence="1 2" key="1">
    <citation type="submission" date="2016-10" db="EMBL/GenBank/DDBJ databases">
        <authorList>
            <person name="de Groot N.N."/>
        </authorList>
    </citation>
    <scope>NUCLEOTIDE SEQUENCE [LARGE SCALE GENOMIC DNA]</scope>
    <source>
        <strain evidence="1 2">AA1</strain>
    </source>
</reference>
<organism evidence="1 2">
    <name type="scientific">Desulfoluna spongiiphila</name>
    <dbReference type="NCBI Taxonomy" id="419481"/>
    <lineage>
        <taxon>Bacteria</taxon>
        <taxon>Pseudomonadati</taxon>
        <taxon>Thermodesulfobacteriota</taxon>
        <taxon>Desulfobacteria</taxon>
        <taxon>Desulfobacterales</taxon>
        <taxon>Desulfolunaceae</taxon>
        <taxon>Desulfoluna</taxon>
    </lineage>
</organism>